<gene>
    <name evidence="10" type="ORF">BOX15_Mlig026423g1</name>
</gene>
<evidence type="ECO:0000256" key="6">
    <source>
        <dbReference type="SAM" id="MobiDB-lite"/>
    </source>
</evidence>
<feature type="compositionally biased region" description="Basic residues" evidence="6">
    <location>
        <begin position="494"/>
        <end position="503"/>
    </location>
</feature>
<dbReference type="InterPro" id="IPR015943">
    <property type="entry name" value="WD40/YVTN_repeat-like_dom_sf"/>
</dbReference>
<accession>A0A267EKB8</accession>
<dbReference type="GO" id="GO:0032040">
    <property type="term" value="C:small-subunit processome"/>
    <property type="evidence" value="ECO:0007669"/>
    <property type="project" value="TreeGrafter"/>
</dbReference>
<sequence>IAPNSVKIYNLLHAQSLPDWLSDRKKRQLRKADPSLRQSIQLVQDLAMPNLCNYLALSPDQQYLFLLGVYKPRMNCYELANLSLKFERCIDSPAHKLVSISEDYSKLALLEAERWLELHSQQGHHYKLRVPAEGRDLAWCSWTGELIVATAGQQLHRLNLELGRFMQPWTTEAAVENYRCAECPQNGLLFVGTDDAKVQAWDRAAKAAVATLDVGPEVGGLSSVSCLRPRDHVTLGVGMATGHALIYDIRERRPCVVKDHRYGVAVHSIAFHGDKVISSDSKCVKLWHQADGSPYTAVEPGVNINHMLHFPNSGLLMLACEQPEVVPLFIPELGPAPKFCSRLDNEVEEQERTETVLYDNYKFLTREQLTSLGLSSLIGTEYLRAFMHGFFIDSRLYERAKLALSGTGADTAALRRERLREATDGLAAGRIRRTEAAAGAAAAAGDADAARVNRSLVGVVTDARFGDMFRREEFAVDAESEEFGRLDQLRRAAAKKEKRRKMAREKAGRAERLAATANQ</sequence>
<dbReference type="STRING" id="282301.A0A267EKB8"/>
<comment type="similarity">
    <text evidence="2">Belongs to the WD repeat NOL10/ENP2 family.</text>
</comment>
<feature type="domain" description="Nucleolar protein 10-like N-terminal" evidence="9">
    <location>
        <begin position="4"/>
        <end position="354"/>
    </location>
</feature>
<evidence type="ECO:0000256" key="4">
    <source>
        <dbReference type="ARBA" id="ARBA00022737"/>
    </source>
</evidence>
<dbReference type="PANTHER" id="PTHR14927:SF0">
    <property type="entry name" value="NUCLEOLAR PROTEIN 10"/>
    <property type="match status" value="1"/>
</dbReference>
<dbReference type="SUPFAM" id="SSF50978">
    <property type="entry name" value="WD40 repeat-like"/>
    <property type="match status" value="1"/>
</dbReference>
<dbReference type="InterPro" id="IPR012580">
    <property type="entry name" value="NUC153"/>
</dbReference>
<dbReference type="InterPro" id="IPR056551">
    <property type="entry name" value="Beta-prop_NOL10_N"/>
</dbReference>
<evidence type="ECO:0000256" key="5">
    <source>
        <dbReference type="ARBA" id="ARBA00023242"/>
    </source>
</evidence>
<keyword evidence="5" id="KW-0539">Nucleus</keyword>
<comment type="subcellular location">
    <subcellularLocation>
        <location evidence="1">Nucleus</location>
        <location evidence="1">Nucleolus</location>
    </subcellularLocation>
</comment>
<dbReference type="InterPro" id="IPR036322">
    <property type="entry name" value="WD40_repeat_dom_sf"/>
</dbReference>
<dbReference type="InterPro" id="IPR056550">
    <property type="entry name" value="NOL10_2nd"/>
</dbReference>
<evidence type="ECO:0000259" key="9">
    <source>
        <dbReference type="Pfam" id="PF23098"/>
    </source>
</evidence>
<evidence type="ECO:0000256" key="3">
    <source>
        <dbReference type="ARBA" id="ARBA00022574"/>
    </source>
</evidence>
<evidence type="ECO:0000256" key="1">
    <source>
        <dbReference type="ARBA" id="ARBA00004604"/>
    </source>
</evidence>
<dbReference type="InterPro" id="IPR040382">
    <property type="entry name" value="NOL10/Enp2"/>
</dbReference>
<feature type="domain" description="Nucleolar protein 10-like second" evidence="8">
    <location>
        <begin position="357"/>
        <end position="403"/>
    </location>
</feature>
<feature type="region of interest" description="Disordered" evidence="6">
    <location>
        <begin position="494"/>
        <end position="519"/>
    </location>
</feature>
<dbReference type="Pfam" id="PF23097">
    <property type="entry name" value="NOL10_2nd"/>
    <property type="match status" value="1"/>
</dbReference>
<dbReference type="Proteomes" id="UP000215902">
    <property type="component" value="Unassembled WGS sequence"/>
</dbReference>
<feature type="domain" description="NUC153" evidence="7">
    <location>
        <begin position="462"/>
        <end position="486"/>
    </location>
</feature>
<dbReference type="Pfam" id="PF23098">
    <property type="entry name" value="Beta-prop_NOL10_N"/>
    <property type="match status" value="1"/>
</dbReference>
<organism evidence="10 11">
    <name type="scientific">Macrostomum lignano</name>
    <dbReference type="NCBI Taxonomy" id="282301"/>
    <lineage>
        <taxon>Eukaryota</taxon>
        <taxon>Metazoa</taxon>
        <taxon>Spiralia</taxon>
        <taxon>Lophotrochozoa</taxon>
        <taxon>Platyhelminthes</taxon>
        <taxon>Rhabditophora</taxon>
        <taxon>Macrostomorpha</taxon>
        <taxon>Macrostomida</taxon>
        <taxon>Macrostomidae</taxon>
        <taxon>Macrostomum</taxon>
    </lineage>
</organism>
<dbReference type="GO" id="GO:0030686">
    <property type="term" value="C:90S preribosome"/>
    <property type="evidence" value="ECO:0007669"/>
    <property type="project" value="TreeGrafter"/>
</dbReference>
<keyword evidence="11" id="KW-1185">Reference proteome</keyword>
<evidence type="ECO:0000259" key="8">
    <source>
        <dbReference type="Pfam" id="PF23097"/>
    </source>
</evidence>
<name>A0A267EKB8_9PLAT</name>
<dbReference type="Gene3D" id="2.130.10.10">
    <property type="entry name" value="YVTN repeat-like/Quinoprotein amine dehydrogenase"/>
    <property type="match status" value="1"/>
</dbReference>
<proteinExistence type="inferred from homology"/>
<dbReference type="GO" id="GO:0000462">
    <property type="term" value="P:maturation of SSU-rRNA from tricistronic rRNA transcript (SSU-rRNA, 5.8S rRNA, LSU-rRNA)"/>
    <property type="evidence" value="ECO:0007669"/>
    <property type="project" value="TreeGrafter"/>
</dbReference>
<comment type="caution">
    <text evidence="10">The sequence shown here is derived from an EMBL/GenBank/DDBJ whole genome shotgun (WGS) entry which is preliminary data.</text>
</comment>
<evidence type="ECO:0000259" key="7">
    <source>
        <dbReference type="Pfam" id="PF08159"/>
    </source>
</evidence>
<dbReference type="EMBL" id="NIVC01001988">
    <property type="protein sequence ID" value="PAA61906.1"/>
    <property type="molecule type" value="Genomic_DNA"/>
</dbReference>
<dbReference type="AlphaFoldDB" id="A0A267EKB8"/>
<dbReference type="PANTHER" id="PTHR14927">
    <property type="entry name" value="NUCLEOLAR PROTEIN 10"/>
    <property type="match status" value="1"/>
</dbReference>
<keyword evidence="3" id="KW-0853">WD repeat</keyword>
<evidence type="ECO:0000313" key="11">
    <source>
        <dbReference type="Proteomes" id="UP000215902"/>
    </source>
</evidence>
<dbReference type="Pfam" id="PF08159">
    <property type="entry name" value="NUC153"/>
    <property type="match status" value="1"/>
</dbReference>
<evidence type="ECO:0000256" key="2">
    <source>
        <dbReference type="ARBA" id="ARBA00005264"/>
    </source>
</evidence>
<evidence type="ECO:0000313" key="10">
    <source>
        <dbReference type="EMBL" id="PAA61906.1"/>
    </source>
</evidence>
<protein>
    <submittedName>
        <fullName evidence="10">Uncharacterized protein</fullName>
    </submittedName>
</protein>
<keyword evidence="4" id="KW-0677">Repeat</keyword>
<feature type="non-terminal residue" evidence="10">
    <location>
        <position position="1"/>
    </location>
</feature>
<dbReference type="OrthoDB" id="273340at2759"/>
<reference evidence="10 11" key="1">
    <citation type="submission" date="2017-06" db="EMBL/GenBank/DDBJ databases">
        <title>A platform for efficient transgenesis in Macrostomum lignano, a flatworm model organism for stem cell research.</title>
        <authorList>
            <person name="Berezikov E."/>
        </authorList>
    </citation>
    <scope>NUCLEOTIDE SEQUENCE [LARGE SCALE GENOMIC DNA]</scope>
    <source>
        <strain evidence="10">DV1</strain>
        <tissue evidence="10">Whole organism</tissue>
    </source>
</reference>